<dbReference type="UniPathway" id="UPA01057">
    <property type="reaction ID" value="UER00900"/>
</dbReference>
<dbReference type="RefSeq" id="WP_090254200.1">
    <property type="nucleotide sequence ID" value="NZ_FOAA01000012.1"/>
</dbReference>
<dbReference type="EMBL" id="FOAA01000012">
    <property type="protein sequence ID" value="SEL23696.1"/>
    <property type="molecule type" value="Genomic_DNA"/>
</dbReference>
<comment type="subunit">
    <text evidence="3">Monomer.</text>
</comment>
<sequence length="262" mass="28517">MSAFTLVLLHGFMGRGDDWKALINHLPAGVHCITPDLPGHGEAPLAPMEEAPPPFQAYCEQVWTGLEAHLPDRFALAGYSMGGRIAAWLAAQHPRQITALVLEGAHPGLDNAAERLARLDHDERWARRLEQGPWPDVLDAWYRQPVFASLDDAQRRAFIAARASQDPGQLARALRAASLGHQPSLIPGVAGLDIPRTFIAGRQDEKFSALGEHWSQGCPGLELVKLDGLGHNCHAEAPETVARIIHRTCCGQQTVTKSIDSP</sequence>
<comment type="catalytic activity">
    <reaction evidence="3">
        <text>5-enolpyruvoyl-6-hydroxy-2-succinyl-cyclohex-3-ene-1-carboxylate = (1R,6R)-6-hydroxy-2-succinyl-cyclohexa-2,4-diene-1-carboxylate + pyruvate</text>
        <dbReference type="Rhea" id="RHEA:25597"/>
        <dbReference type="ChEBI" id="CHEBI:15361"/>
        <dbReference type="ChEBI" id="CHEBI:58689"/>
        <dbReference type="ChEBI" id="CHEBI:58818"/>
        <dbReference type="EC" id="4.2.99.20"/>
    </reaction>
</comment>
<dbReference type="STRING" id="1396821.SAMN05444515_1129"/>
<dbReference type="PANTHER" id="PTHR42916:SF1">
    <property type="entry name" value="PROTEIN PHYLLO, CHLOROPLASTIC"/>
    <property type="match status" value="1"/>
</dbReference>
<comment type="pathway">
    <text evidence="3">Quinol/quinone metabolism; 1,4-dihydroxy-2-naphthoate biosynthesis; 1,4-dihydroxy-2-naphthoate from chorismate: step 3/7.</text>
</comment>
<comment type="function">
    <text evidence="3">Catalyzes a proton abstraction reaction that results in 2,5-elimination of pyruvate from 2-succinyl-5-enolpyruvyl-6-hydroxy-3-cyclohexene-1-carboxylate (SEPHCHC) and the formation of 2-succinyl-6-hydroxy-2,4-cyclohexadiene-1-carboxylate (SHCHC).</text>
</comment>
<comment type="pathway">
    <text evidence="3">Quinol/quinone metabolism; menaquinone biosynthesis.</text>
</comment>
<evidence type="ECO:0000259" key="4">
    <source>
        <dbReference type="Pfam" id="PF00561"/>
    </source>
</evidence>
<dbReference type="GO" id="GO:0009234">
    <property type="term" value="P:menaquinone biosynthetic process"/>
    <property type="evidence" value="ECO:0007669"/>
    <property type="project" value="UniProtKB-UniRule"/>
</dbReference>
<dbReference type="NCBIfam" id="TIGR03695">
    <property type="entry name" value="menH_SHCHC"/>
    <property type="match status" value="1"/>
</dbReference>
<evidence type="ECO:0000256" key="1">
    <source>
        <dbReference type="ARBA" id="ARBA00022428"/>
    </source>
</evidence>
<dbReference type="InterPro" id="IPR029058">
    <property type="entry name" value="AB_hydrolase_fold"/>
</dbReference>
<dbReference type="Gene3D" id="3.40.50.1820">
    <property type="entry name" value="alpha/beta hydrolase"/>
    <property type="match status" value="1"/>
</dbReference>
<proteinExistence type="inferred from homology"/>
<dbReference type="GO" id="GO:0070205">
    <property type="term" value="F:2-succinyl-6-hydroxy-2,4-cyclohexadiene-1-carboxylate synthase activity"/>
    <property type="evidence" value="ECO:0007669"/>
    <property type="project" value="UniProtKB-UniRule"/>
</dbReference>
<evidence type="ECO:0000313" key="5">
    <source>
        <dbReference type="EMBL" id="SEL23696.1"/>
    </source>
</evidence>
<dbReference type="UniPathway" id="UPA00079"/>
<keyword evidence="2 3" id="KW-0456">Lyase</keyword>
<keyword evidence="1 3" id="KW-0474">Menaquinone biosynthesis</keyword>
<dbReference type="PANTHER" id="PTHR42916">
    <property type="entry name" value="2-SUCCINYL-5-ENOLPYRUVYL-6-HYDROXY-3-CYCLOHEXENE-1-CARBOXYLATE SYNTHASE"/>
    <property type="match status" value="1"/>
</dbReference>
<protein>
    <recommendedName>
        <fullName evidence="3">Putative 2-succinyl-6-hydroxy-2,4-cyclohexadiene-1-carboxylate synthase</fullName>
        <shortName evidence="3">SHCHC synthase</shortName>
        <ecNumber evidence="3">4.2.99.20</ecNumber>
    </recommendedName>
</protein>
<evidence type="ECO:0000256" key="3">
    <source>
        <dbReference type="HAMAP-Rule" id="MF_01660"/>
    </source>
</evidence>
<dbReference type="AlphaFoldDB" id="A0A1H7NJN4"/>
<dbReference type="Proteomes" id="UP000199256">
    <property type="component" value="Unassembled WGS sequence"/>
</dbReference>
<reference evidence="6" key="1">
    <citation type="submission" date="2016-10" db="EMBL/GenBank/DDBJ databases">
        <authorList>
            <person name="Varghese N."/>
            <person name="Submissions S."/>
        </authorList>
    </citation>
    <scope>NUCLEOTIDE SEQUENCE [LARGE SCALE GENOMIC DNA]</scope>
    <source>
        <strain evidence="6">DSM 241</strain>
    </source>
</reference>
<organism evidence="5 6">
    <name type="scientific">Ectothiorhodospira marina</name>
    <dbReference type="NCBI Taxonomy" id="1396821"/>
    <lineage>
        <taxon>Bacteria</taxon>
        <taxon>Pseudomonadati</taxon>
        <taxon>Pseudomonadota</taxon>
        <taxon>Gammaproteobacteria</taxon>
        <taxon>Chromatiales</taxon>
        <taxon>Ectothiorhodospiraceae</taxon>
        <taxon>Ectothiorhodospira</taxon>
    </lineage>
</organism>
<dbReference type="Pfam" id="PF00561">
    <property type="entry name" value="Abhydrolase_1"/>
    <property type="match status" value="1"/>
</dbReference>
<dbReference type="HAMAP" id="MF_01660">
    <property type="entry name" value="MenH"/>
    <property type="match status" value="1"/>
</dbReference>
<name>A0A1H7NJN4_9GAMM</name>
<dbReference type="SUPFAM" id="SSF53474">
    <property type="entry name" value="alpha/beta-Hydrolases"/>
    <property type="match status" value="1"/>
</dbReference>
<dbReference type="OrthoDB" id="149912at2"/>
<evidence type="ECO:0000256" key="2">
    <source>
        <dbReference type="ARBA" id="ARBA00023239"/>
    </source>
</evidence>
<evidence type="ECO:0000313" key="6">
    <source>
        <dbReference type="Proteomes" id="UP000199256"/>
    </source>
</evidence>
<accession>A0A1H7NJN4</accession>
<dbReference type="EC" id="4.2.99.20" evidence="3"/>
<feature type="domain" description="AB hydrolase-1" evidence="4">
    <location>
        <begin position="5"/>
        <end position="237"/>
    </location>
</feature>
<dbReference type="PRINTS" id="PR00111">
    <property type="entry name" value="ABHYDROLASE"/>
</dbReference>
<gene>
    <name evidence="3" type="primary">menH</name>
    <name evidence="5" type="ORF">SAMN05444515_1129</name>
</gene>
<comment type="similarity">
    <text evidence="3">Belongs to the AB hydrolase superfamily. MenH family.</text>
</comment>
<dbReference type="InterPro" id="IPR000073">
    <property type="entry name" value="AB_hydrolase_1"/>
</dbReference>
<dbReference type="InterPro" id="IPR022485">
    <property type="entry name" value="SHCHC_synthase_MenH"/>
</dbReference>
<keyword evidence="6" id="KW-1185">Reference proteome</keyword>